<protein>
    <submittedName>
        <fullName evidence="2">Uncharacterized protein</fullName>
    </submittedName>
</protein>
<gene>
    <name evidence="2" type="ORF">LG651_02160</name>
</gene>
<keyword evidence="3" id="KW-1185">Reference proteome</keyword>
<sequence length="72" mass="8305">MFCLIGIVFLAYSWSVNKIIIKLTLLICGIFLIAMNFIPNFEMKSIIGITCLLLPLILEKLFPEEHQNLYTK</sequence>
<evidence type="ECO:0000313" key="2">
    <source>
        <dbReference type="EMBL" id="MCB4807038.1"/>
    </source>
</evidence>
<keyword evidence="1" id="KW-1133">Transmembrane helix</keyword>
<organism evidence="2 3">
    <name type="scientific">Neotamlana sargassicola</name>
    <dbReference type="NCBI Taxonomy" id="2883125"/>
    <lineage>
        <taxon>Bacteria</taxon>
        <taxon>Pseudomonadati</taxon>
        <taxon>Bacteroidota</taxon>
        <taxon>Flavobacteriia</taxon>
        <taxon>Flavobacteriales</taxon>
        <taxon>Flavobacteriaceae</taxon>
        <taxon>Neotamlana</taxon>
    </lineage>
</organism>
<keyword evidence="1" id="KW-0472">Membrane</keyword>
<dbReference type="EMBL" id="JAJAPX010000001">
    <property type="protein sequence ID" value="MCB4807038.1"/>
    <property type="molecule type" value="Genomic_DNA"/>
</dbReference>
<evidence type="ECO:0000313" key="3">
    <source>
        <dbReference type="Proteomes" id="UP001139286"/>
    </source>
</evidence>
<proteinExistence type="predicted"/>
<feature type="transmembrane region" description="Helical" evidence="1">
    <location>
        <begin position="45"/>
        <end position="62"/>
    </location>
</feature>
<name>A0A9X1I3U7_9FLAO</name>
<keyword evidence="1" id="KW-0812">Transmembrane</keyword>
<evidence type="ECO:0000256" key="1">
    <source>
        <dbReference type="SAM" id="Phobius"/>
    </source>
</evidence>
<accession>A0A9X1I3U7</accession>
<comment type="caution">
    <text evidence="2">The sequence shown here is derived from an EMBL/GenBank/DDBJ whole genome shotgun (WGS) entry which is preliminary data.</text>
</comment>
<dbReference type="AlphaFoldDB" id="A0A9X1I3U7"/>
<dbReference type="Proteomes" id="UP001139286">
    <property type="component" value="Unassembled WGS sequence"/>
</dbReference>
<reference evidence="2" key="1">
    <citation type="submission" date="2021-10" db="EMBL/GenBank/DDBJ databases">
        <title>Tamlana sargassums sp. nov., and Tamlana laminarinivorans sp. nov., two new bacteria isolated from the brown alga.</title>
        <authorList>
            <person name="Li J."/>
        </authorList>
    </citation>
    <scope>NUCLEOTIDE SEQUENCE</scope>
    <source>
        <strain evidence="2">62-3</strain>
    </source>
</reference>
<feature type="transmembrane region" description="Helical" evidence="1">
    <location>
        <begin position="19"/>
        <end position="38"/>
    </location>
</feature>